<sequence>MSPENPIPCTLRLITQFMHSITKYLDKIGSRTETSRRSSYPRSGEPMKKQPEKHLSIPPSSKELTNISWDQALREEHLLYHEPLIFYGQRFWMNSWVRQMRRYIELNDIKDEEVMKIIPKLLGGEALEWYNKQAEWVDPEQKIKVAKLSKLITGNQLKLLQICLGRNYNICQLFY</sequence>
<organism evidence="2 3">
    <name type="scientific">Phycomyces blakesleeanus (strain ATCC 8743b / DSM 1359 / FGSC 10004 / NBRC 33097 / NRRL 1555)</name>
    <dbReference type="NCBI Taxonomy" id="763407"/>
    <lineage>
        <taxon>Eukaryota</taxon>
        <taxon>Fungi</taxon>
        <taxon>Fungi incertae sedis</taxon>
        <taxon>Mucoromycota</taxon>
        <taxon>Mucoromycotina</taxon>
        <taxon>Mucoromycetes</taxon>
        <taxon>Mucorales</taxon>
        <taxon>Phycomycetaceae</taxon>
        <taxon>Phycomyces</taxon>
    </lineage>
</organism>
<dbReference type="Proteomes" id="UP000077315">
    <property type="component" value="Unassembled WGS sequence"/>
</dbReference>
<protein>
    <submittedName>
        <fullName evidence="2">Uncharacterized protein</fullName>
    </submittedName>
</protein>
<reference evidence="3" key="1">
    <citation type="submission" date="2015-06" db="EMBL/GenBank/DDBJ databases">
        <title>Expansion of signal transduction pathways in fungi by whole-genome duplication.</title>
        <authorList>
            <consortium name="DOE Joint Genome Institute"/>
            <person name="Corrochano L.M."/>
            <person name="Kuo A."/>
            <person name="Marcet-Houben M."/>
            <person name="Polaino S."/>
            <person name="Salamov A."/>
            <person name="Villalobos J.M."/>
            <person name="Alvarez M.I."/>
            <person name="Avalos J."/>
            <person name="Benito E.P."/>
            <person name="Benoit I."/>
            <person name="Burger G."/>
            <person name="Camino L.P."/>
            <person name="Canovas D."/>
            <person name="Cerda-Olmedo E."/>
            <person name="Cheng J.-F."/>
            <person name="Dominguez A."/>
            <person name="Elias M."/>
            <person name="Eslava A.P."/>
            <person name="Glaser F."/>
            <person name="Grimwood J."/>
            <person name="Gutierrez G."/>
            <person name="Heitman J."/>
            <person name="Henrissat B."/>
            <person name="Iturriaga E.A."/>
            <person name="Lang B.F."/>
            <person name="Lavin J.L."/>
            <person name="Lee S."/>
            <person name="Li W."/>
            <person name="Lindquist E."/>
            <person name="Lopez-Garcia S."/>
            <person name="Luque E.M."/>
            <person name="Marcos A.T."/>
            <person name="Martin J."/>
            <person name="McCluskey K."/>
            <person name="Medina H.R."/>
            <person name="Miralles-Duran A."/>
            <person name="Miyazaki A."/>
            <person name="Munoz-Torres E."/>
            <person name="Oguiza J.A."/>
            <person name="Ohm R."/>
            <person name="Olmedo M."/>
            <person name="Orejas M."/>
            <person name="Ortiz-Castellanos L."/>
            <person name="Pisabarro A.G."/>
            <person name="Rodriguez-Romero J."/>
            <person name="Ruiz-Herrera J."/>
            <person name="Ruiz-Vazquez R."/>
            <person name="Sanz C."/>
            <person name="Schackwitz W."/>
            <person name="Schmutz J."/>
            <person name="Shahriari M."/>
            <person name="Shelest E."/>
            <person name="Silva-Franco F."/>
            <person name="Soanes D."/>
            <person name="Syed K."/>
            <person name="Tagua V.G."/>
            <person name="Talbot N.J."/>
            <person name="Thon M."/>
            <person name="De vries R.P."/>
            <person name="Wiebenga A."/>
            <person name="Yadav J.S."/>
            <person name="Braun E.L."/>
            <person name="Baker S."/>
            <person name="Garre V."/>
            <person name="Horwitz B."/>
            <person name="Torres-Martinez S."/>
            <person name="Idnurm A."/>
            <person name="Herrera-Estrella A."/>
            <person name="Gabaldon T."/>
            <person name="Grigoriev I.V."/>
        </authorList>
    </citation>
    <scope>NUCLEOTIDE SEQUENCE [LARGE SCALE GENOMIC DNA]</scope>
    <source>
        <strain evidence="3">NRRL 1555(-)</strain>
    </source>
</reference>
<dbReference type="AlphaFoldDB" id="A0A162TZQ4"/>
<feature type="region of interest" description="Disordered" evidence="1">
    <location>
        <begin position="30"/>
        <end position="60"/>
    </location>
</feature>
<name>A0A162TZQ4_PHYB8</name>
<dbReference type="EMBL" id="KV440983">
    <property type="protein sequence ID" value="OAD72312.1"/>
    <property type="molecule type" value="Genomic_DNA"/>
</dbReference>
<proteinExistence type="predicted"/>
<dbReference type="InParanoid" id="A0A162TZQ4"/>
<gene>
    <name evidence="2" type="ORF">PHYBLDRAFT_169450</name>
</gene>
<evidence type="ECO:0000313" key="2">
    <source>
        <dbReference type="EMBL" id="OAD72312.1"/>
    </source>
</evidence>
<keyword evidence="3" id="KW-1185">Reference proteome</keyword>
<evidence type="ECO:0000313" key="3">
    <source>
        <dbReference type="Proteomes" id="UP000077315"/>
    </source>
</evidence>
<dbReference type="VEuPathDB" id="FungiDB:PHYBLDRAFT_169450"/>
<dbReference type="GeneID" id="28996980"/>
<accession>A0A162TZQ4</accession>
<feature type="compositionally biased region" description="Basic and acidic residues" evidence="1">
    <location>
        <begin position="45"/>
        <end position="55"/>
    </location>
</feature>
<evidence type="ECO:0000256" key="1">
    <source>
        <dbReference type="SAM" id="MobiDB-lite"/>
    </source>
</evidence>
<dbReference type="RefSeq" id="XP_018290352.1">
    <property type="nucleotide sequence ID" value="XM_018436074.1"/>
</dbReference>